<protein>
    <submittedName>
        <fullName evidence="2">Putative peptidoglycan binding protein</fullName>
    </submittedName>
</protein>
<evidence type="ECO:0000259" key="1">
    <source>
        <dbReference type="Pfam" id="PF01471"/>
    </source>
</evidence>
<organism evidence="2 3">
    <name type="scientific">Halalkalibacter nanhaiisediminis</name>
    <dbReference type="NCBI Taxonomy" id="688079"/>
    <lineage>
        <taxon>Bacteria</taxon>
        <taxon>Bacillati</taxon>
        <taxon>Bacillota</taxon>
        <taxon>Bacilli</taxon>
        <taxon>Bacillales</taxon>
        <taxon>Bacillaceae</taxon>
        <taxon>Halalkalibacter</taxon>
    </lineage>
</organism>
<dbReference type="CDD" id="cd16913">
    <property type="entry name" value="YkuD_like"/>
    <property type="match status" value="1"/>
</dbReference>
<dbReference type="AlphaFoldDB" id="A0A562QR01"/>
<sequence>MKNKDVEKLYELVPIDTPVHLDGPVMGNGDGEYKQLSRDSKGVLVYIIQTRLKVVGYYEGECNGIFDKKTEEAIKSFQKDEKIPVTGSINMRDYIHLGLLE</sequence>
<evidence type="ECO:0000313" key="2">
    <source>
        <dbReference type="EMBL" id="TWI59137.1"/>
    </source>
</evidence>
<dbReference type="InterPro" id="IPR005490">
    <property type="entry name" value="LD_TPept_cat_dom"/>
</dbReference>
<dbReference type="GO" id="GO:0016740">
    <property type="term" value="F:transferase activity"/>
    <property type="evidence" value="ECO:0007669"/>
    <property type="project" value="InterPro"/>
</dbReference>
<proteinExistence type="predicted"/>
<evidence type="ECO:0000313" key="3">
    <source>
        <dbReference type="Proteomes" id="UP000315711"/>
    </source>
</evidence>
<dbReference type="Pfam" id="PF01471">
    <property type="entry name" value="PG_binding_1"/>
    <property type="match status" value="1"/>
</dbReference>
<dbReference type="Gene3D" id="1.10.101.10">
    <property type="entry name" value="PGBD-like superfamily/PGBD"/>
    <property type="match status" value="1"/>
</dbReference>
<dbReference type="EMBL" id="VLKZ01000002">
    <property type="protein sequence ID" value="TWI59137.1"/>
    <property type="molecule type" value="Genomic_DNA"/>
</dbReference>
<reference evidence="2 3" key="1">
    <citation type="journal article" date="2015" name="Stand. Genomic Sci.">
        <title>Genomic Encyclopedia of Bacterial and Archaeal Type Strains, Phase III: the genomes of soil and plant-associated and newly described type strains.</title>
        <authorList>
            <person name="Whitman W.B."/>
            <person name="Woyke T."/>
            <person name="Klenk H.P."/>
            <person name="Zhou Y."/>
            <person name="Lilburn T.G."/>
            <person name="Beck B.J."/>
            <person name="De Vos P."/>
            <person name="Vandamme P."/>
            <person name="Eisen J.A."/>
            <person name="Garrity G."/>
            <person name="Hugenholtz P."/>
            <person name="Kyrpides N.C."/>
        </authorList>
    </citation>
    <scope>NUCLEOTIDE SEQUENCE [LARGE SCALE GENOMIC DNA]</scope>
    <source>
        <strain evidence="2 3">CGMCC 1.10116</strain>
    </source>
</reference>
<dbReference type="Proteomes" id="UP000315711">
    <property type="component" value="Unassembled WGS sequence"/>
</dbReference>
<accession>A0A562QR01</accession>
<comment type="caution">
    <text evidence="2">The sequence shown here is derived from an EMBL/GenBank/DDBJ whole genome shotgun (WGS) entry which is preliminary data.</text>
</comment>
<name>A0A562QR01_9BACI</name>
<feature type="domain" description="Peptidoglycan binding-like" evidence="1">
    <location>
        <begin position="44"/>
        <end position="89"/>
    </location>
</feature>
<dbReference type="InterPro" id="IPR036365">
    <property type="entry name" value="PGBD-like_sf"/>
</dbReference>
<gene>
    <name evidence="2" type="ORF">IQ10_00849</name>
</gene>
<dbReference type="InterPro" id="IPR002477">
    <property type="entry name" value="Peptidoglycan-bd-like"/>
</dbReference>
<dbReference type="InterPro" id="IPR036366">
    <property type="entry name" value="PGBDSf"/>
</dbReference>
<dbReference type="SUPFAM" id="SSF47090">
    <property type="entry name" value="PGBD-like"/>
    <property type="match status" value="1"/>
</dbReference>
<keyword evidence="3" id="KW-1185">Reference proteome</keyword>
<dbReference type="OrthoDB" id="9787225at2"/>